<accession>A0A926Y4T3</accession>
<evidence type="ECO:0000313" key="3">
    <source>
        <dbReference type="Proteomes" id="UP000598820"/>
    </source>
</evidence>
<evidence type="ECO:0000313" key="2">
    <source>
        <dbReference type="EMBL" id="MBD2703700.1"/>
    </source>
</evidence>
<dbReference type="PANTHER" id="PTHR44103">
    <property type="entry name" value="PROPROTEIN CONVERTASE P"/>
    <property type="match status" value="1"/>
</dbReference>
<reference evidence="2" key="1">
    <citation type="submission" date="2020-09" db="EMBL/GenBank/DDBJ databases">
        <authorList>
            <person name="Kim M.K."/>
        </authorList>
    </citation>
    <scope>NUCLEOTIDE SEQUENCE</scope>
    <source>
        <strain evidence="2">BT702</strain>
    </source>
</reference>
<evidence type="ECO:0000256" key="1">
    <source>
        <dbReference type="ARBA" id="ARBA00022729"/>
    </source>
</evidence>
<dbReference type="Proteomes" id="UP000598820">
    <property type="component" value="Unassembled WGS sequence"/>
</dbReference>
<sequence length="513" mass="57748">MNIRQRRITSYSPYLLSFIIACLVINSCRVDNSDKLRDPILLEGQQLAQKHCSNCHQFPAPDLLDKETWIQHILPAMAPKLGLESYPGGQYYAGRDAAISFNDWQKLVAYYQALAPIKLKPAKVPVDPEEDWAIFSLQKPQVDTSQTAITTLVAMDTAGHQLFSSDGIRSDLTRWNQQLQPTKFRQLPSAAVNVQFLPDAKGNRQGVFTSMGTMRAIDGMKGEVVSLGLSDNQLADSSTISTDLPRPLQSVPVDINKDGLTDWVVCGFGHSKGGLYWLKQESNGKFSRQSIRDVAGPLQTIVNDFNADGWSDLMVLFAHADEGIWLFLNNKKGGFSERNVLRFPAVYGSTSFQLVDFNKDGRQDILYTCGDNSDYSPILKPYHGVYIYLNQGDFRYKQAYFYPINGCTKAVATDFDKDGDLDIMSIAFFADFQDNPSEGCLYFEQQEPMKFLPHTLPITTYGRWICMDVNDFDQDGDADVVLGNFSKTFIIQKDLKPTWDTHLPLILLKNKTR</sequence>
<dbReference type="Pfam" id="PF13517">
    <property type="entry name" value="FG-GAP_3"/>
    <property type="match status" value="1"/>
</dbReference>
<dbReference type="SUPFAM" id="SSF69318">
    <property type="entry name" value="Integrin alpha N-terminal domain"/>
    <property type="match status" value="1"/>
</dbReference>
<dbReference type="PROSITE" id="PS51257">
    <property type="entry name" value="PROKAR_LIPOPROTEIN"/>
    <property type="match status" value="1"/>
</dbReference>
<proteinExistence type="predicted"/>
<dbReference type="InterPro" id="IPR013517">
    <property type="entry name" value="FG-GAP"/>
</dbReference>
<dbReference type="RefSeq" id="WP_190889576.1">
    <property type="nucleotide sequence ID" value="NZ_JACWZY010000024.1"/>
</dbReference>
<dbReference type="Gene3D" id="2.130.10.130">
    <property type="entry name" value="Integrin alpha, N-terminal"/>
    <property type="match status" value="2"/>
</dbReference>
<dbReference type="PANTHER" id="PTHR44103:SF1">
    <property type="entry name" value="PROPROTEIN CONVERTASE P"/>
    <property type="match status" value="1"/>
</dbReference>
<gene>
    <name evidence="2" type="ORF">IC229_23850</name>
</gene>
<keyword evidence="1" id="KW-0732">Signal</keyword>
<keyword evidence="3" id="KW-1185">Reference proteome</keyword>
<dbReference type="InterPro" id="IPR028994">
    <property type="entry name" value="Integrin_alpha_N"/>
</dbReference>
<protein>
    <submittedName>
        <fullName evidence="2">VCBS repeat-containing protein</fullName>
    </submittedName>
</protein>
<dbReference type="AlphaFoldDB" id="A0A926Y4T3"/>
<organism evidence="2 3">
    <name type="scientific">Spirosoma profusum</name>
    <dbReference type="NCBI Taxonomy" id="2771354"/>
    <lineage>
        <taxon>Bacteria</taxon>
        <taxon>Pseudomonadati</taxon>
        <taxon>Bacteroidota</taxon>
        <taxon>Cytophagia</taxon>
        <taxon>Cytophagales</taxon>
        <taxon>Cytophagaceae</taxon>
        <taxon>Spirosoma</taxon>
    </lineage>
</organism>
<name>A0A926Y4T3_9BACT</name>
<comment type="caution">
    <text evidence="2">The sequence shown here is derived from an EMBL/GenBank/DDBJ whole genome shotgun (WGS) entry which is preliminary data.</text>
</comment>
<dbReference type="EMBL" id="JACWZY010000024">
    <property type="protein sequence ID" value="MBD2703700.1"/>
    <property type="molecule type" value="Genomic_DNA"/>
</dbReference>